<comment type="caution">
    <text evidence="1">The sequence shown here is derived from an EMBL/GenBank/DDBJ whole genome shotgun (WGS) entry which is preliminary data.</text>
</comment>
<sequence length="92" mass="10585">MTNSTNEQLADMAEKFQALAFQNTVLQERQAALVQVINWLLTRHPDASLRYFADNLANTEGDPDSTELVDMMKNMERELQDWCAWHSPDSLL</sequence>
<protein>
    <submittedName>
        <fullName evidence="1">Uncharacterized protein</fullName>
    </submittedName>
</protein>
<organism evidence="1 2">
    <name type="scientific">Methylomonas subterranea</name>
    <dbReference type="NCBI Taxonomy" id="2952225"/>
    <lineage>
        <taxon>Bacteria</taxon>
        <taxon>Pseudomonadati</taxon>
        <taxon>Pseudomonadota</taxon>
        <taxon>Gammaproteobacteria</taxon>
        <taxon>Methylococcales</taxon>
        <taxon>Methylococcaceae</taxon>
        <taxon>Methylomonas</taxon>
    </lineage>
</organism>
<evidence type="ECO:0000313" key="2">
    <source>
        <dbReference type="Proteomes" id="UP001524499"/>
    </source>
</evidence>
<dbReference type="Proteomes" id="UP001524499">
    <property type="component" value="Unassembled WGS sequence"/>
</dbReference>
<keyword evidence="2" id="KW-1185">Reference proteome</keyword>
<gene>
    <name evidence="1" type="ORF">NP590_04035</name>
</gene>
<accession>A0ABT1TCU0</accession>
<name>A0ABT1TCU0_9GAMM</name>
<dbReference type="EMBL" id="JANIBJ010000005">
    <property type="protein sequence ID" value="MCQ8103267.1"/>
    <property type="molecule type" value="Genomic_DNA"/>
</dbReference>
<reference evidence="1 2" key="1">
    <citation type="submission" date="2022-07" db="EMBL/GenBank/DDBJ databases">
        <title>Methylomonas rivi sp. nov., Methylomonas rosea sp. nov., Methylomonas aureus sp. nov. and Methylomonas subterranea sp. nov., four novel methanotrophs isolated from a freshwater creek and the deep terrestrial subsurface.</title>
        <authorList>
            <person name="Abin C."/>
            <person name="Sankaranarayanan K."/>
            <person name="Garner C."/>
            <person name="Sindelar R."/>
            <person name="Kotary K."/>
            <person name="Garner R."/>
            <person name="Barclay S."/>
            <person name="Lawson P."/>
            <person name="Krumholz L."/>
        </authorList>
    </citation>
    <scope>NUCLEOTIDE SEQUENCE [LARGE SCALE GENOMIC DNA]</scope>
    <source>
        <strain evidence="1 2">SURF-2</strain>
    </source>
</reference>
<proteinExistence type="predicted"/>
<dbReference type="RefSeq" id="WP_256600952.1">
    <property type="nucleotide sequence ID" value="NZ_JANIBJ010000005.1"/>
</dbReference>
<evidence type="ECO:0000313" key="1">
    <source>
        <dbReference type="EMBL" id="MCQ8103267.1"/>
    </source>
</evidence>